<dbReference type="InParanoid" id="K4BX40"/>
<organism evidence="1">
    <name type="scientific">Solanum lycopersicum</name>
    <name type="common">Tomato</name>
    <name type="synonym">Lycopersicon esculentum</name>
    <dbReference type="NCBI Taxonomy" id="4081"/>
    <lineage>
        <taxon>Eukaryota</taxon>
        <taxon>Viridiplantae</taxon>
        <taxon>Streptophyta</taxon>
        <taxon>Embryophyta</taxon>
        <taxon>Tracheophyta</taxon>
        <taxon>Spermatophyta</taxon>
        <taxon>Magnoliopsida</taxon>
        <taxon>eudicotyledons</taxon>
        <taxon>Gunneridae</taxon>
        <taxon>Pentapetalae</taxon>
        <taxon>asterids</taxon>
        <taxon>lamiids</taxon>
        <taxon>Solanales</taxon>
        <taxon>Solanaceae</taxon>
        <taxon>Solanoideae</taxon>
        <taxon>Solaneae</taxon>
        <taxon>Solanum</taxon>
        <taxon>Solanum subgen. Lycopersicon</taxon>
    </lineage>
</organism>
<proteinExistence type="predicted"/>
<reference evidence="1" key="1">
    <citation type="journal article" date="2012" name="Nature">
        <title>The tomato genome sequence provides insights into fleshy fruit evolution.</title>
        <authorList>
            <consortium name="Tomato Genome Consortium"/>
        </authorList>
    </citation>
    <scope>NUCLEOTIDE SEQUENCE [LARGE SCALE GENOMIC DNA]</scope>
    <source>
        <strain evidence="1">cv. Heinz 1706</strain>
    </source>
</reference>
<dbReference type="HOGENOM" id="CLU_1629901_0_0_1"/>
<protein>
    <submittedName>
        <fullName evidence="1">Uncharacterized protein</fullName>
    </submittedName>
</protein>
<dbReference type="EnsemblPlants" id="Solyc05g008660.1.1">
    <property type="protein sequence ID" value="Solyc05g008660.1.1"/>
    <property type="gene ID" value="Solyc05g008660.1"/>
</dbReference>
<keyword evidence="2" id="KW-1185">Reference proteome</keyword>
<accession>K4BX40</accession>
<dbReference type="Proteomes" id="UP000004994">
    <property type="component" value="Chromosome 5"/>
</dbReference>
<name>K4BX40_SOLLC</name>
<evidence type="ECO:0000313" key="1">
    <source>
        <dbReference type="EnsemblPlants" id="Solyc05g008660.1.1"/>
    </source>
</evidence>
<reference evidence="1" key="2">
    <citation type="submission" date="2015-06" db="UniProtKB">
        <authorList>
            <consortium name="EnsemblPlants"/>
        </authorList>
    </citation>
    <scope>IDENTIFICATION</scope>
    <source>
        <strain evidence="1">cv. Heinz 1706</strain>
    </source>
</reference>
<dbReference type="AlphaFoldDB" id="K4BX40"/>
<sequence>MSRLCTPDAMDGVMECYLLPFVVIEELDSHYVRGKQKLMTDPFKCMKWLERQSNNNVIPLHYVLRELNMRLEYLQFIMKRWPNRYDEFSNVHDTIKRIGIDIARICFVNPGVSAELRPEWYGSSKRSRRCSQTPELYPIFGLRLKMQKTILLTTWECHLFRGM</sequence>
<dbReference type="Gramene" id="Solyc05g008660.1.1">
    <property type="protein sequence ID" value="Solyc05g008660.1.1"/>
    <property type="gene ID" value="Solyc05g008660.1"/>
</dbReference>
<evidence type="ECO:0000313" key="2">
    <source>
        <dbReference type="Proteomes" id="UP000004994"/>
    </source>
</evidence>
<dbReference type="PaxDb" id="4081-Solyc05g008660.1.1"/>